<dbReference type="Pfam" id="PF00010">
    <property type="entry name" value="HLH"/>
    <property type="match status" value="1"/>
</dbReference>
<dbReference type="GO" id="GO:0003700">
    <property type="term" value="F:DNA-binding transcription factor activity"/>
    <property type="evidence" value="ECO:0007669"/>
    <property type="project" value="TreeGrafter"/>
</dbReference>
<organism evidence="5 6">
    <name type="scientific">Geranomyces variabilis</name>
    <dbReference type="NCBI Taxonomy" id="109894"/>
    <lineage>
        <taxon>Eukaryota</taxon>
        <taxon>Fungi</taxon>
        <taxon>Fungi incertae sedis</taxon>
        <taxon>Chytridiomycota</taxon>
        <taxon>Chytridiomycota incertae sedis</taxon>
        <taxon>Chytridiomycetes</taxon>
        <taxon>Spizellomycetales</taxon>
        <taxon>Powellomycetaceae</taxon>
        <taxon>Geranomyces</taxon>
    </lineage>
</organism>
<dbReference type="PANTHER" id="PTHR10328">
    <property type="entry name" value="PROTEIN MAX MYC-ASSOCIATED FACTOR X"/>
    <property type="match status" value="1"/>
</dbReference>
<dbReference type="AlphaFoldDB" id="A0AAD5XP21"/>
<evidence type="ECO:0000256" key="1">
    <source>
        <dbReference type="ARBA" id="ARBA00023125"/>
    </source>
</evidence>
<name>A0AAD5XP21_9FUNG</name>
<dbReference type="InterPro" id="IPR036638">
    <property type="entry name" value="HLH_DNA-bd_sf"/>
</dbReference>
<keyword evidence="6" id="KW-1185">Reference proteome</keyword>
<dbReference type="GO" id="GO:0003677">
    <property type="term" value="F:DNA binding"/>
    <property type="evidence" value="ECO:0007669"/>
    <property type="project" value="UniProtKB-KW"/>
</dbReference>
<evidence type="ECO:0000256" key="2">
    <source>
        <dbReference type="ARBA" id="ARBA00023242"/>
    </source>
</evidence>
<dbReference type="PROSITE" id="PS50888">
    <property type="entry name" value="BHLH"/>
    <property type="match status" value="1"/>
</dbReference>
<dbReference type="EMBL" id="JADGJQ010000045">
    <property type="protein sequence ID" value="KAJ3176059.1"/>
    <property type="molecule type" value="Genomic_DNA"/>
</dbReference>
<evidence type="ECO:0000313" key="5">
    <source>
        <dbReference type="EMBL" id="KAJ3176059.1"/>
    </source>
</evidence>
<dbReference type="SMART" id="SM00353">
    <property type="entry name" value="HLH"/>
    <property type="match status" value="1"/>
</dbReference>
<keyword evidence="2" id="KW-0539">Nucleus</keyword>
<feature type="domain" description="BHLH" evidence="4">
    <location>
        <begin position="354"/>
        <end position="405"/>
    </location>
</feature>
<reference evidence="5" key="1">
    <citation type="submission" date="2020-05" db="EMBL/GenBank/DDBJ databases">
        <title>Phylogenomic resolution of chytrid fungi.</title>
        <authorList>
            <person name="Stajich J.E."/>
            <person name="Amses K."/>
            <person name="Simmons R."/>
            <person name="Seto K."/>
            <person name="Myers J."/>
            <person name="Bonds A."/>
            <person name="Quandt C.A."/>
            <person name="Barry K."/>
            <person name="Liu P."/>
            <person name="Grigoriev I."/>
            <person name="Longcore J.E."/>
            <person name="James T.Y."/>
        </authorList>
    </citation>
    <scope>NUCLEOTIDE SEQUENCE</scope>
    <source>
        <strain evidence="5">JEL0379</strain>
    </source>
</reference>
<feature type="region of interest" description="Disordered" evidence="3">
    <location>
        <begin position="280"/>
        <end position="316"/>
    </location>
</feature>
<accession>A0AAD5XP21</accession>
<dbReference type="SUPFAM" id="SSF47459">
    <property type="entry name" value="HLH, helix-loop-helix DNA-binding domain"/>
    <property type="match status" value="1"/>
</dbReference>
<dbReference type="GO" id="GO:0045944">
    <property type="term" value="P:positive regulation of transcription by RNA polymerase II"/>
    <property type="evidence" value="ECO:0007669"/>
    <property type="project" value="TreeGrafter"/>
</dbReference>
<proteinExistence type="predicted"/>
<keyword evidence="1" id="KW-0238">DNA-binding</keyword>
<dbReference type="InterPro" id="IPR011598">
    <property type="entry name" value="bHLH_dom"/>
</dbReference>
<comment type="caution">
    <text evidence="5">The sequence shown here is derived from an EMBL/GenBank/DDBJ whole genome shotgun (WGS) entry which is preliminary data.</text>
</comment>
<evidence type="ECO:0000259" key="4">
    <source>
        <dbReference type="PROSITE" id="PS50888"/>
    </source>
</evidence>
<dbReference type="PANTHER" id="PTHR10328:SF15">
    <property type="entry name" value="BHLH TRANSCRIPTION FACTOR"/>
    <property type="match status" value="1"/>
</dbReference>
<feature type="compositionally biased region" description="Low complexity" evidence="3">
    <location>
        <begin position="179"/>
        <end position="194"/>
    </location>
</feature>
<gene>
    <name evidence="5" type="ORF">HDU87_005576</name>
</gene>
<sequence>MTPGVDFQHLSLSQMNEAFSPLSSPALRPQDMIGYSNSYFSPAIVASAGGDNYTSTHSGPSVPSSYTSSPAMHPSAGNHANIGMLDQSQALGPAQMQLRTSLVGVSPALQPTLDSWSLPSAAIPAPRRRESLQSPLLSALREKGKKVPLSSPYTVPRKKSLALISPALMPLPSGRSRSSKSPDAVSGSSASDAGLQTPPSTLETGPMSKEPYPVLSKARQQNETPAFQPLAAADLLASPALTPQLGPQAVAAVAAAVAANGRLSLAPITPAQLMQLDNAQLSPENPSPTLPTPAPSSHSLISPSLKPLLPSGSGKNRDAAIRLTEKSNYQNMREGNTDTIGLKYDGDVTTTVEAKRDCHKQAEQRRRDSLKQCFEDLRTMLPPIEEKNPSKVQVLKKSCEYIQYLQTREKDTNALLEKLRADLAARR</sequence>
<dbReference type="Gene3D" id="4.10.280.10">
    <property type="entry name" value="Helix-loop-helix DNA-binding domain"/>
    <property type="match status" value="1"/>
</dbReference>
<feature type="compositionally biased region" description="Pro residues" evidence="3">
    <location>
        <begin position="285"/>
        <end position="294"/>
    </location>
</feature>
<dbReference type="GO" id="GO:0090575">
    <property type="term" value="C:RNA polymerase II transcription regulator complex"/>
    <property type="evidence" value="ECO:0007669"/>
    <property type="project" value="TreeGrafter"/>
</dbReference>
<evidence type="ECO:0000256" key="3">
    <source>
        <dbReference type="SAM" id="MobiDB-lite"/>
    </source>
</evidence>
<feature type="compositionally biased region" description="Low complexity" evidence="3">
    <location>
        <begin position="58"/>
        <end position="70"/>
    </location>
</feature>
<feature type="compositionally biased region" description="Low complexity" evidence="3">
    <location>
        <begin position="295"/>
        <end position="313"/>
    </location>
</feature>
<feature type="region of interest" description="Disordered" evidence="3">
    <location>
        <begin position="166"/>
        <end position="212"/>
    </location>
</feature>
<protein>
    <recommendedName>
        <fullName evidence="4">BHLH domain-containing protein</fullName>
    </recommendedName>
</protein>
<evidence type="ECO:0000313" key="6">
    <source>
        <dbReference type="Proteomes" id="UP001212152"/>
    </source>
</evidence>
<dbReference type="Proteomes" id="UP001212152">
    <property type="component" value="Unassembled WGS sequence"/>
</dbReference>
<feature type="region of interest" description="Disordered" evidence="3">
    <location>
        <begin position="52"/>
        <end position="72"/>
    </location>
</feature>
<dbReference type="GO" id="GO:0046983">
    <property type="term" value="F:protein dimerization activity"/>
    <property type="evidence" value="ECO:0007669"/>
    <property type="project" value="InterPro"/>
</dbReference>